<protein>
    <submittedName>
        <fullName evidence="2">Protein AIM2</fullName>
    </submittedName>
</protein>
<accession>A0AAN6ZN10</accession>
<comment type="caution">
    <text evidence="2">The sequence shown here is derived from an EMBL/GenBank/DDBJ whole genome shotgun (WGS) entry which is preliminary data.</text>
</comment>
<evidence type="ECO:0000313" key="2">
    <source>
        <dbReference type="EMBL" id="KAK4143933.1"/>
    </source>
</evidence>
<reference evidence="2" key="1">
    <citation type="journal article" date="2023" name="Mol. Phylogenet. Evol.">
        <title>Genome-scale phylogeny and comparative genomics of the fungal order Sordariales.</title>
        <authorList>
            <person name="Hensen N."/>
            <person name="Bonometti L."/>
            <person name="Westerberg I."/>
            <person name="Brannstrom I.O."/>
            <person name="Guillou S."/>
            <person name="Cros-Aarteil S."/>
            <person name="Calhoun S."/>
            <person name="Haridas S."/>
            <person name="Kuo A."/>
            <person name="Mondo S."/>
            <person name="Pangilinan J."/>
            <person name="Riley R."/>
            <person name="LaButti K."/>
            <person name="Andreopoulos B."/>
            <person name="Lipzen A."/>
            <person name="Chen C."/>
            <person name="Yan M."/>
            <person name="Daum C."/>
            <person name="Ng V."/>
            <person name="Clum A."/>
            <person name="Steindorff A."/>
            <person name="Ohm R.A."/>
            <person name="Martin F."/>
            <person name="Silar P."/>
            <person name="Natvig D.O."/>
            <person name="Lalanne C."/>
            <person name="Gautier V."/>
            <person name="Ament-Velasquez S.L."/>
            <person name="Kruys A."/>
            <person name="Hutchinson M.I."/>
            <person name="Powell A.J."/>
            <person name="Barry K."/>
            <person name="Miller A.N."/>
            <person name="Grigoriev I.V."/>
            <person name="Debuchy R."/>
            <person name="Gladieux P."/>
            <person name="Hiltunen Thoren M."/>
            <person name="Johannesson H."/>
        </authorList>
    </citation>
    <scope>NUCLEOTIDE SEQUENCE</scope>
    <source>
        <strain evidence="2">CBS 141.50</strain>
    </source>
</reference>
<name>A0AAN6ZN10_9PEZI</name>
<dbReference type="InterPro" id="IPR029058">
    <property type="entry name" value="AB_hydrolase_fold"/>
</dbReference>
<gene>
    <name evidence="2" type="ORF">C8A04DRAFT_28275</name>
</gene>
<dbReference type="PANTHER" id="PTHR17630:SF105">
    <property type="entry name" value="DIENELACTONE HYDROLASE FAMILY PROTEIN (AFU_ORTHOLOGUE AFUA_4G08790)"/>
    <property type="match status" value="1"/>
</dbReference>
<evidence type="ECO:0000313" key="3">
    <source>
        <dbReference type="Proteomes" id="UP001302676"/>
    </source>
</evidence>
<dbReference type="Proteomes" id="UP001302676">
    <property type="component" value="Unassembled WGS sequence"/>
</dbReference>
<dbReference type="RefSeq" id="XP_062637304.1">
    <property type="nucleotide sequence ID" value="XM_062780583.1"/>
</dbReference>
<feature type="domain" description="Dienelactone hydrolase" evidence="1">
    <location>
        <begin position="27"/>
        <end position="301"/>
    </location>
</feature>
<dbReference type="EMBL" id="MU853581">
    <property type="protein sequence ID" value="KAK4143933.1"/>
    <property type="molecule type" value="Genomic_DNA"/>
</dbReference>
<dbReference type="SUPFAM" id="SSF53474">
    <property type="entry name" value="alpha/beta-Hydrolases"/>
    <property type="match status" value="1"/>
</dbReference>
<evidence type="ECO:0000259" key="1">
    <source>
        <dbReference type="Pfam" id="PF01738"/>
    </source>
</evidence>
<dbReference type="GO" id="GO:0016787">
    <property type="term" value="F:hydrolase activity"/>
    <property type="evidence" value="ECO:0007669"/>
    <property type="project" value="InterPro"/>
</dbReference>
<reference evidence="2" key="2">
    <citation type="submission" date="2023-05" db="EMBL/GenBank/DDBJ databases">
        <authorList>
            <consortium name="Lawrence Berkeley National Laboratory"/>
            <person name="Steindorff A."/>
            <person name="Hensen N."/>
            <person name="Bonometti L."/>
            <person name="Westerberg I."/>
            <person name="Brannstrom I.O."/>
            <person name="Guillou S."/>
            <person name="Cros-Aarteil S."/>
            <person name="Calhoun S."/>
            <person name="Haridas S."/>
            <person name="Kuo A."/>
            <person name="Mondo S."/>
            <person name="Pangilinan J."/>
            <person name="Riley R."/>
            <person name="Labutti K."/>
            <person name="Andreopoulos B."/>
            <person name="Lipzen A."/>
            <person name="Chen C."/>
            <person name="Yanf M."/>
            <person name="Daum C."/>
            <person name="Ng V."/>
            <person name="Clum A."/>
            <person name="Ohm R."/>
            <person name="Martin F."/>
            <person name="Silar P."/>
            <person name="Natvig D."/>
            <person name="Lalanne C."/>
            <person name="Gautier V."/>
            <person name="Ament-Velasquez S.L."/>
            <person name="Kruys A."/>
            <person name="Hutchinson M.I."/>
            <person name="Powell A.J."/>
            <person name="Barry K."/>
            <person name="Miller A.N."/>
            <person name="Grigoriev I.V."/>
            <person name="Debuchy R."/>
            <person name="Gladieux P."/>
            <person name="Thoren M.H."/>
            <person name="Johannesson H."/>
        </authorList>
    </citation>
    <scope>NUCLEOTIDE SEQUENCE</scope>
    <source>
        <strain evidence="2">CBS 141.50</strain>
    </source>
</reference>
<dbReference type="AlphaFoldDB" id="A0AAN6ZN10"/>
<organism evidence="2 3">
    <name type="scientific">Dichotomopilus funicola</name>
    <dbReference type="NCBI Taxonomy" id="1934379"/>
    <lineage>
        <taxon>Eukaryota</taxon>
        <taxon>Fungi</taxon>
        <taxon>Dikarya</taxon>
        <taxon>Ascomycota</taxon>
        <taxon>Pezizomycotina</taxon>
        <taxon>Sordariomycetes</taxon>
        <taxon>Sordariomycetidae</taxon>
        <taxon>Sordariales</taxon>
        <taxon>Chaetomiaceae</taxon>
        <taxon>Dichotomopilus</taxon>
    </lineage>
</organism>
<dbReference type="GeneID" id="87817196"/>
<dbReference type="InterPro" id="IPR002925">
    <property type="entry name" value="Dienelactn_hydro"/>
</dbReference>
<keyword evidence="3" id="KW-1185">Reference proteome</keyword>
<proteinExistence type="predicted"/>
<sequence length="304" mass="33051">MSCPDCFKGTLRGDVVLTGTEEVIHGIPTYVARPDAGVETRGTIVILPDAFGWGLQNTRALADAYAKRLPGVVYVPDFMNGHAAPVSFLSVLEKAEPPSSAPPSVLIRAIKRINTFFTFLSFVPAMATFLFRNRASVTQPRIRGFLAAERKSAPTTPIGVAGFCWGGLHAVLLTHDVPHNKVTVGGDGVSGGQEYPLIDCSFTAHPSLLSLPKDIEQVVKPLSVANGSLDDHFGPEKVKILEEVLDRKNREAGLEAGDKKYESVVYPGGKHGFAIRGDRTDPEIREKGEQSEAQAVEWFKRWFP</sequence>
<dbReference type="PANTHER" id="PTHR17630">
    <property type="entry name" value="DIENELACTONE HYDROLASE"/>
    <property type="match status" value="1"/>
</dbReference>
<dbReference type="Gene3D" id="3.40.50.1820">
    <property type="entry name" value="alpha/beta hydrolase"/>
    <property type="match status" value="1"/>
</dbReference>
<dbReference type="Pfam" id="PF01738">
    <property type="entry name" value="DLH"/>
    <property type="match status" value="1"/>
</dbReference>